<accession>A0AAU9UA12</accession>
<keyword evidence="5" id="KW-0456">Lyase</keyword>
<dbReference type="PANTHER" id="PTHR48078:SF19">
    <property type="entry name" value="ACT DOMAIN-CONTAINING PROTEIN"/>
    <property type="match status" value="1"/>
</dbReference>
<comment type="similarity">
    <text evidence="2">Belongs to the serine/threonine dehydratase family.</text>
</comment>
<dbReference type="GO" id="GO:0030378">
    <property type="term" value="F:serine racemase activity"/>
    <property type="evidence" value="ECO:0007669"/>
    <property type="project" value="UniProtKB-EC"/>
</dbReference>
<evidence type="ECO:0000256" key="10">
    <source>
        <dbReference type="ARBA" id="ARBA00050422"/>
    </source>
</evidence>
<dbReference type="Pfam" id="PF00291">
    <property type="entry name" value="PALP"/>
    <property type="match status" value="1"/>
</dbReference>
<dbReference type="EC" id="5.1.1.18" evidence="14"/>
<feature type="domain" description="Tryptophan synthase beta chain-like PALP" evidence="19">
    <location>
        <begin position="33"/>
        <end position="320"/>
    </location>
</feature>
<evidence type="ECO:0000256" key="3">
    <source>
        <dbReference type="ARBA" id="ARBA00012093"/>
    </source>
</evidence>
<reference evidence="20" key="1">
    <citation type="submission" date="2022-03" db="EMBL/GenBank/DDBJ databases">
        <authorList>
            <person name="Tunstrom K."/>
        </authorList>
    </citation>
    <scope>NUCLEOTIDE SEQUENCE</scope>
</reference>
<evidence type="ECO:0000256" key="13">
    <source>
        <dbReference type="ARBA" id="ARBA00066349"/>
    </source>
</evidence>
<protein>
    <recommendedName>
        <fullName evidence="15">Serine racemase</fullName>
        <ecNumber evidence="3">4.3.1.17</ecNumber>
        <ecNumber evidence="13">4.3.1.18</ecNumber>
        <ecNumber evidence="14">5.1.1.18</ecNumber>
    </recommendedName>
    <alternativeName>
        <fullName evidence="16">D-serine ammonia-lyase</fullName>
    </alternativeName>
    <alternativeName>
        <fullName evidence="18">D-serine dehydratase</fullName>
    </alternativeName>
    <alternativeName>
        <fullName evidence="17">L-serine ammonia-lyase</fullName>
    </alternativeName>
    <alternativeName>
        <fullName evidence="7">L-serine deaminase</fullName>
    </alternativeName>
    <alternativeName>
        <fullName evidence="6">L-serine dehydratase</fullName>
    </alternativeName>
    <alternativeName>
        <fullName evidence="8">L-threonine dehydratase</fullName>
    </alternativeName>
</protein>
<dbReference type="Gene3D" id="3.40.50.1100">
    <property type="match status" value="2"/>
</dbReference>
<evidence type="ECO:0000256" key="5">
    <source>
        <dbReference type="ARBA" id="ARBA00023239"/>
    </source>
</evidence>
<dbReference type="EC" id="4.3.1.17" evidence="3"/>
<dbReference type="EMBL" id="CAKOGL010000014">
    <property type="protein sequence ID" value="CAH2094554.1"/>
    <property type="molecule type" value="Genomic_DNA"/>
</dbReference>
<evidence type="ECO:0000313" key="21">
    <source>
        <dbReference type="Proteomes" id="UP001153954"/>
    </source>
</evidence>
<evidence type="ECO:0000256" key="15">
    <source>
        <dbReference type="ARBA" id="ARBA00070760"/>
    </source>
</evidence>
<dbReference type="GO" id="GO:0008721">
    <property type="term" value="F:D-serine ammonia-lyase activity"/>
    <property type="evidence" value="ECO:0007669"/>
    <property type="project" value="UniProtKB-EC"/>
</dbReference>
<dbReference type="FunFam" id="3.40.50.1100:FF:000041">
    <property type="entry name" value="Threonine ammonia-lyase, variant"/>
    <property type="match status" value="1"/>
</dbReference>
<dbReference type="GO" id="GO:0009097">
    <property type="term" value="P:isoleucine biosynthetic process"/>
    <property type="evidence" value="ECO:0007669"/>
    <property type="project" value="TreeGrafter"/>
</dbReference>
<evidence type="ECO:0000256" key="1">
    <source>
        <dbReference type="ARBA" id="ARBA00001933"/>
    </source>
</evidence>
<organism evidence="20 21">
    <name type="scientific">Euphydryas editha</name>
    <name type="common">Edith's checkerspot</name>
    <dbReference type="NCBI Taxonomy" id="104508"/>
    <lineage>
        <taxon>Eukaryota</taxon>
        <taxon>Metazoa</taxon>
        <taxon>Ecdysozoa</taxon>
        <taxon>Arthropoda</taxon>
        <taxon>Hexapoda</taxon>
        <taxon>Insecta</taxon>
        <taxon>Pterygota</taxon>
        <taxon>Neoptera</taxon>
        <taxon>Endopterygota</taxon>
        <taxon>Lepidoptera</taxon>
        <taxon>Glossata</taxon>
        <taxon>Ditrysia</taxon>
        <taxon>Papilionoidea</taxon>
        <taxon>Nymphalidae</taxon>
        <taxon>Nymphalinae</taxon>
        <taxon>Euphydryas</taxon>
    </lineage>
</organism>
<evidence type="ECO:0000256" key="16">
    <source>
        <dbReference type="ARBA" id="ARBA00076108"/>
    </source>
</evidence>
<dbReference type="InterPro" id="IPR036052">
    <property type="entry name" value="TrpB-like_PALP_sf"/>
</dbReference>
<evidence type="ECO:0000256" key="12">
    <source>
        <dbReference type="ARBA" id="ARBA00056426"/>
    </source>
</evidence>
<sequence length="436" mass="48474">MSRRNEDFDELCDPENPQIIKYEDILEAAKRIKNFIAPTPCLPSHYQRESGINIYYKLETIQRTGSFKERGAINALQLLPRDNQKIGVVVASLGNHAMGICYYGQKLEIPITVIMPTCVAVIKLQLCQNLGAKVIVQGNNLVDAQKYARAYAKDKGLSYIKRDYPNILCGYGTVAIEILEQIPCVDAVLVPVGSGGLVASVATVIKHLKPECLVYGVQSERLPTFFKSLEAGEPVTLPYEPSIAEGIAMPYVGVNAFYNVKDKLDKLLLVKEDWIARAILHLVENERFVVEGAGACPLAVIIGNLVPELKTKNVVCICSGGNIDAVLLGRSLDRGLAAEGRLIKFKVLIKDFASAYEELMKLLAAVGCNVIRQFQDRIWVENEIYRVEIKVVCETRGLKHSLELKRLIERAYPEACSFETEPFNDDKTCPCYAKCK</sequence>
<evidence type="ECO:0000256" key="17">
    <source>
        <dbReference type="ARBA" id="ARBA00081060"/>
    </source>
</evidence>
<dbReference type="SUPFAM" id="SSF53686">
    <property type="entry name" value="Tryptophan synthase beta subunit-like PLP-dependent enzymes"/>
    <property type="match status" value="1"/>
</dbReference>
<dbReference type="InterPro" id="IPR001926">
    <property type="entry name" value="TrpB-like_PALP"/>
</dbReference>
<keyword evidence="21" id="KW-1185">Reference proteome</keyword>
<dbReference type="GO" id="GO:0070178">
    <property type="term" value="P:D-serine metabolic process"/>
    <property type="evidence" value="ECO:0007669"/>
    <property type="project" value="UniProtKB-ARBA"/>
</dbReference>
<keyword evidence="4" id="KW-0663">Pyridoxal phosphate</keyword>
<evidence type="ECO:0000259" key="19">
    <source>
        <dbReference type="Pfam" id="PF00291"/>
    </source>
</evidence>
<dbReference type="InterPro" id="IPR050147">
    <property type="entry name" value="Ser/Thr_Dehydratase"/>
</dbReference>
<evidence type="ECO:0000256" key="4">
    <source>
        <dbReference type="ARBA" id="ARBA00022898"/>
    </source>
</evidence>
<evidence type="ECO:0000256" key="9">
    <source>
        <dbReference type="ARBA" id="ARBA00049406"/>
    </source>
</evidence>
<dbReference type="AlphaFoldDB" id="A0AAU9UA12"/>
<dbReference type="CDD" id="cd01562">
    <property type="entry name" value="Thr-dehyd"/>
    <property type="match status" value="1"/>
</dbReference>
<evidence type="ECO:0000256" key="11">
    <source>
        <dbReference type="ARBA" id="ARBA00051769"/>
    </source>
</evidence>
<dbReference type="EC" id="4.3.1.18" evidence="13"/>
<evidence type="ECO:0000256" key="14">
    <source>
        <dbReference type="ARBA" id="ARBA00066592"/>
    </source>
</evidence>
<dbReference type="GO" id="GO:0006567">
    <property type="term" value="P:L-threonine catabolic process"/>
    <property type="evidence" value="ECO:0007669"/>
    <property type="project" value="TreeGrafter"/>
</dbReference>
<dbReference type="GO" id="GO:0003941">
    <property type="term" value="F:L-serine ammonia-lyase activity"/>
    <property type="evidence" value="ECO:0007669"/>
    <property type="project" value="UniProtKB-EC"/>
</dbReference>
<evidence type="ECO:0000256" key="7">
    <source>
        <dbReference type="ARBA" id="ARBA00041766"/>
    </source>
</evidence>
<gene>
    <name evidence="20" type="ORF">EEDITHA_LOCUS10109</name>
</gene>
<evidence type="ECO:0000313" key="20">
    <source>
        <dbReference type="EMBL" id="CAH2094554.1"/>
    </source>
</evidence>
<comment type="cofactor">
    <cofactor evidence="1">
        <name>pyridoxal 5'-phosphate</name>
        <dbReference type="ChEBI" id="CHEBI:597326"/>
    </cofactor>
</comment>
<dbReference type="PANTHER" id="PTHR48078">
    <property type="entry name" value="THREONINE DEHYDRATASE, MITOCHONDRIAL-RELATED"/>
    <property type="match status" value="1"/>
</dbReference>
<dbReference type="GO" id="GO:0006565">
    <property type="term" value="P:L-serine catabolic process"/>
    <property type="evidence" value="ECO:0007669"/>
    <property type="project" value="TreeGrafter"/>
</dbReference>
<dbReference type="GO" id="GO:0005524">
    <property type="term" value="F:ATP binding"/>
    <property type="evidence" value="ECO:0007669"/>
    <property type="project" value="UniProtKB-ARBA"/>
</dbReference>
<name>A0AAU9UA12_EUPED</name>
<evidence type="ECO:0000256" key="2">
    <source>
        <dbReference type="ARBA" id="ARBA00010869"/>
    </source>
</evidence>
<evidence type="ECO:0000256" key="18">
    <source>
        <dbReference type="ARBA" id="ARBA00081761"/>
    </source>
</evidence>
<evidence type="ECO:0000256" key="8">
    <source>
        <dbReference type="ARBA" id="ARBA00042605"/>
    </source>
</evidence>
<comment type="catalytic activity">
    <reaction evidence="10">
        <text>D-serine = pyruvate + NH4(+)</text>
        <dbReference type="Rhea" id="RHEA:13977"/>
        <dbReference type="ChEBI" id="CHEBI:15361"/>
        <dbReference type="ChEBI" id="CHEBI:28938"/>
        <dbReference type="ChEBI" id="CHEBI:35247"/>
        <dbReference type="EC" id="4.3.1.18"/>
    </reaction>
</comment>
<comment type="catalytic activity">
    <reaction evidence="9">
        <text>L-serine = pyruvate + NH4(+)</text>
        <dbReference type="Rhea" id="RHEA:19169"/>
        <dbReference type="ChEBI" id="CHEBI:15361"/>
        <dbReference type="ChEBI" id="CHEBI:28938"/>
        <dbReference type="ChEBI" id="CHEBI:33384"/>
        <dbReference type="EC" id="4.3.1.17"/>
    </reaction>
</comment>
<comment type="function">
    <text evidence="12">Catalyzes the synthesis of D-serine from L-serine. D-serine is a key coagonist with glutamate at NMDA receptors. Has dehydratase activity towards both L-serine and D-serine.</text>
</comment>
<proteinExistence type="inferred from homology"/>
<comment type="caution">
    <text evidence="20">The sequence shown here is derived from an EMBL/GenBank/DDBJ whole genome shotgun (WGS) entry which is preliminary data.</text>
</comment>
<dbReference type="GO" id="GO:0030170">
    <property type="term" value="F:pyridoxal phosphate binding"/>
    <property type="evidence" value="ECO:0007669"/>
    <property type="project" value="UniProtKB-ARBA"/>
</dbReference>
<evidence type="ECO:0000256" key="6">
    <source>
        <dbReference type="ARBA" id="ARBA00031418"/>
    </source>
</evidence>
<comment type="catalytic activity">
    <reaction evidence="11">
        <text>L-serine = D-serine</text>
        <dbReference type="Rhea" id="RHEA:10980"/>
        <dbReference type="ChEBI" id="CHEBI:33384"/>
        <dbReference type="ChEBI" id="CHEBI:35247"/>
        <dbReference type="EC" id="5.1.1.18"/>
    </reaction>
</comment>
<dbReference type="Proteomes" id="UP001153954">
    <property type="component" value="Unassembled WGS sequence"/>
</dbReference>
<dbReference type="GO" id="GO:0004794">
    <property type="term" value="F:threonine deaminase activity"/>
    <property type="evidence" value="ECO:0007669"/>
    <property type="project" value="TreeGrafter"/>
</dbReference>